<reference evidence="1" key="2">
    <citation type="journal article" date="2021" name="PeerJ">
        <title>Extensive microbial diversity within the chicken gut microbiome revealed by metagenomics and culture.</title>
        <authorList>
            <person name="Gilroy R."/>
            <person name="Ravi A."/>
            <person name="Getino M."/>
            <person name="Pursley I."/>
            <person name="Horton D.L."/>
            <person name="Alikhan N.F."/>
            <person name="Baker D."/>
            <person name="Gharbi K."/>
            <person name="Hall N."/>
            <person name="Watson M."/>
            <person name="Adriaenssens E.M."/>
            <person name="Foster-Nyarko E."/>
            <person name="Jarju S."/>
            <person name="Secka A."/>
            <person name="Antonio M."/>
            <person name="Oren A."/>
            <person name="Chaudhuri R.R."/>
            <person name="La Ragione R."/>
            <person name="Hildebrand F."/>
            <person name="Pallen M.J."/>
        </authorList>
    </citation>
    <scope>NUCLEOTIDE SEQUENCE</scope>
    <source>
        <strain evidence="1">20514</strain>
    </source>
</reference>
<comment type="caution">
    <text evidence="1">The sequence shown here is derived from an EMBL/GenBank/DDBJ whole genome shotgun (WGS) entry which is preliminary data.</text>
</comment>
<dbReference type="InterPro" id="IPR017853">
    <property type="entry name" value="GH"/>
</dbReference>
<evidence type="ECO:0000313" key="1">
    <source>
        <dbReference type="EMBL" id="MBO8448381.1"/>
    </source>
</evidence>
<evidence type="ECO:0000313" key="2">
    <source>
        <dbReference type="Proteomes" id="UP000810252"/>
    </source>
</evidence>
<protein>
    <submittedName>
        <fullName evidence="1">DUF4971 domain-containing protein</fullName>
    </submittedName>
</protein>
<dbReference type="SUPFAM" id="SSF51445">
    <property type="entry name" value="(Trans)glycosidases"/>
    <property type="match status" value="1"/>
</dbReference>
<dbReference type="PROSITE" id="PS51257">
    <property type="entry name" value="PROKAR_LIPOPROTEIN"/>
    <property type="match status" value="1"/>
</dbReference>
<reference evidence="1" key="1">
    <citation type="submission" date="2020-10" db="EMBL/GenBank/DDBJ databases">
        <authorList>
            <person name="Gilroy R."/>
        </authorList>
    </citation>
    <scope>NUCLEOTIDE SEQUENCE</scope>
    <source>
        <strain evidence="1">20514</strain>
    </source>
</reference>
<sequence length="545" mass="60178">MEKIIGFIRIFVLGAGAFFISLFCSCTRADATGGDSLTFYSFDLNTSSGIVTGIIDDGASTVTFPGISDPSTITGAVYDCGEGVSVYPDPASLVGKWAEKQQFVLRRGDSQRVFSAILSDYEEQVEIPDAVIYPSELSGRVTKYFFFDLKGGANALADEQKAALLFGTDGMNGVRIPIYGDAKNGGHTASGVVGEGVYDKVLASVANARKHAKGDLLVFASKKLDGKDSFPDWVMESGKGINPEKYAEMLMDYLRYMKSQGVEVDVLGIDNETNFNEGNITPEKFAAVVDIVREKTAAEGLKVPLMIGPERYCPERDFSKSWINTLFTSGYGDRMDIYGTHYYPKHHTPNYFNALKKEFECAQTGRSMEFWATEPHWDNDDAAKADMLYHAEQALCAMFDQTDLGLDGFMWWAYPADATLRGQLMRAYSLALFGSQPVRMTDHDGEDTMTRGLLQTRAYVRGDEINVFIINMCAAGDKSGAKAYDDYLFEVSGAEISGNINVLQWSDETPDSGSSSTIKPEQPDRFRMDIPSRTIAMLTFHFLDR</sequence>
<dbReference type="EMBL" id="JADIMQ010000052">
    <property type="protein sequence ID" value="MBO8448381.1"/>
    <property type="molecule type" value="Genomic_DNA"/>
</dbReference>
<accession>A0A9D9HEG1</accession>
<gene>
    <name evidence="1" type="ORF">IAC29_03815</name>
</gene>
<dbReference type="Gene3D" id="3.20.20.80">
    <property type="entry name" value="Glycosidases"/>
    <property type="match status" value="1"/>
</dbReference>
<dbReference type="Proteomes" id="UP000810252">
    <property type="component" value="Unassembled WGS sequence"/>
</dbReference>
<organism evidence="1 2">
    <name type="scientific">Candidatus Cryptobacteroides merdigallinarum</name>
    <dbReference type="NCBI Taxonomy" id="2840770"/>
    <lineage>
        <taxon>Bacteria</taxon>
        <taxon>Pseudomonadati</taxon>
        <taxon>Bacteroidota</taxon>
        <taxon>Bacteroidia</taxon>
        <taxon>Bacteroidales</taxon>
        <taxon>Candidatus Cryptobacteroides</taxon>
    </lineage>
</organism>
<proteinExistence type="predicted"/>
<name>A0A9D9HEG1_9BACT</name>
<dbReference type="AlphaFoldDB" id="A0A9D9HEG1"/>